<protein>
    <submittedName>
        <fullName evidence="1">Cyclase</fullName>
    </submittedName>
</protein>
<gene>
    <name evidence="1" type="ORF">A4H34_00685</name>
</gene>
<comment type="caution">
    <text evidence="1">The sequence shown here is derived from an EMBL/GenBank/DDBJ whole genome shotgun (WGS) entry which is preliminary data.</text>
</comment>
<organism evidence="1 2">
    <name type="scientific">Peptidiphaga gingivicola</name>
    <dbReference type="NCBI Taxonomy" id="2741497"/>
    <lineage>
        <taxon>Bacteria</taxon>
        <taxon>Bacillati</taxon>
        <taxon>Actinomycetota</taxon>
        <taxon>Actinomycetes</taxon>
        <taxon>Actinomycetales</taxon>
        <taxon>Actinomycetaceae</taxon>
        <taxon>Peptidiphaga</taxon>
    </lineage>
</organism>
<reference evidence="1 2" key="1">
    <citation type="submission" date="2016-04" db="EMBL/GenBank/DDBJ databases">
        <title>Peptidophaga gingivicola gen. nov., sp. nov., isolated from human subgingival plaque.</title>
        <authorList>
            <person name="Beall C.J."/>
            <person name="Mokrzan E.M."/>
            <person name="Griffen A.L."/>
            <person name="Leys E.J."/>
        </authorList>
    </citation>
    <scope>NUCLEOTIDE SEQUENCE [LARGE SCALE GENOMIC DNA]</scope>
    <source>
        <strain evidence="1 2">BA112</strain>
    </source>
</reference>
<dbReference type="Gene3D" id="3.50.30.50">
    <property type="entry name" value="Putative cyclase"/>
    <property type="match status" value="1"/>
</dbReference>
<dbReference type="Proteomes" id="UP000078368">
    <property type="component" value="Unassembled WGS sequence"/>
</dbReference>
<name>A0A179B320_9ACTO</name>
<sequence length="229" mass="25675">MSFVHLSHILDPKDGAFPGEPTLEVRQDSVVSETGKPFNSTISTLPNHVGTHMDGPHHFNTTGLDFHELPIEFFAYEGDEVLVVDLPHRGKPREVILKEDIEPYAEQLKGKRLLLLRTGFVKIKFTDPHTYEHEGVSIHPEFSKYLNEEFPELACIGVDFLSLGSPTNDYGPEAHRWLLGNYTGHIICAIEDINLEPLGDKKIKAITLGPLRVKGVDSSQVNVMAWLED</sequence>
<dbReference type="OrthoDB" id="7067800at2"/>
<dbReference type="GO" id="GO:0004061">
    <property type="term" value="F:arylformamidase activity"/>
    <property type="evidence" value="ECO:0007669"/>
    <property type="project" value="InterPro"/>
</dbReference>
<dbReference type="AlphaFoldDB" id="A0A179B320"/>
<dbReference type="InterPro" id="IPR007325">
    <property type="entry name" value="KFase/CYL"/>
</dbReference>
<dbReference type="InterPro" id="IPR037175">
    <property type="entry name" value="KFase_sf"/>
</dbReference>
<keyword evidence="2" id="KW-1185">Reference proteome</keyword>
<dbReference type="SUPFAM" id="SSF102198">
    <property type="entry name" value="Putative cyclase"/>
    <property type="match status" value="1"/>
</dbReference>
<dbReference type="GO" id="GO:0019441">
    <property type="term" value="P:L-tryptophan catabolic process to kynurenine"/>
    <property type="evidence" value="ECO:0007669"/>
    <property type="project" value="InterPro"/>
</dbReference>
<proteinExistence type="predicted"/>
<evidence type="ECO:0000313" key="2">
    <source>
        <dbReference type="Proteomes" id="UP000078368"/>
    </source>
</evidence>
<dbReference type="PANTHER" id="PTHR31118:SF32">
    <property type="entry name" value="KYNURENINE FORMAMIDASE"/>
    <property type="match status" value="1"/>
</dbReference>
<evidence type="ECO:0000313" key="1">
    <source>
        <dbReference type="EMBL" id="OAP85749.1"/>
    </source>
</evidence>
<dbReference type="Pfam" id="PF04199">
    <property type="entry name" value="Cyclase"/>
    <property type="match status" value="1"/>
</dbReference>
<dbReference type="RefSeq" id="WP_064230733.1">
    <property type="nucleotide sequence ID" value="NZ_LVZK01000001.1"/>
</dbReference>
<dbReference type="PANTHER" id="PTHR31118">
    <property type="entry name" value="CYCLASE-LIKE PROTEIN 2"/>
    <property type="match status" value="1"/>
</dbReference>
<accession>A0A179B320</accession>
<dbReference type="EMBL" id="LVZK01000001">
    <property type="protein sequence ID" value="OAP85749.1"/>
    <property type="molecule type" value="Genomic_DNA"/>
</dbReference>
<dbReference type="STRING" id="1823756.A4H34_00685"/>